<keyword evidence="4" id="KW-1185">Reference proteome</keyword>
<dbReference type="Proteomes" id="UP001218231">
    <property type="component" value="Chromosome"/>
</dbReference>
<keyword evidence="2" id="KW-0472">Membrane</keyword>
<dbReference type="Gene3D" id="3.30.1150.10">
    <property type="match status" value="1"/>
</dbReference>
<feature type="transmembrane region" description="Helical" evidence="2">
    <location>
        <begin position="18"/>
        <end position="37"/>
    </location>
</feature>
<feature type="compositionally biased region" description="Low complexity" evidence="1">
    <location>
        <begin position="158"/>
        <end position="183"/>
    </location>
</feature>
<keyword evidence="2" id="KW-1133">Transmembrane helix</keyword>
<organism evidence="3 4">
    <name type="scientific">Novosphingobium humi</name>
    <dbReference type="NCBI Taxonomy" id="2282397"/>
    <lineage>
        <taxon>Bacteria</taxon>
        <taxon>Pseudomonadati</taxon>
        <taxon>Pseudomonadota</taxon>
        <taxon>Alphaproteobacteria</taxon>
        <taxon>Sphingomonadales</taxon>
        <taxon>Sphingomonadaceae</taxon>
        <taxon>Novosphingobium</taxon>
    </lineage>
</organism>
<sequence>MSLAQSYHGRKGLNRGEAIGLGVAVVGHVALVAVLALQPSPPPLPRPQRMQVTLADDVAKEAVSTSREEAAPDLAPQLGEAQPMAAPEPVPQPEPKPVPVPKPAPVPAAPPPRPLPQPRPQPAPPHPAPPPKPVPAPKPAPQPKPHPAPAKPTPAKPTPAKVDPISAAIAAAHGSKAPPVKAAAKNEAKTEAAKPVTKKPAGGSRVGVDFLKGFGASPAGKAQTPPAAIIGPGVKAALAGAISRQLKPHWRVPQGVETDQLVTILAFDLNPDGTLAGPITLVRQEGVTASNRPQAGLHRENAIRAVKLAAPFPLPPDLYEAWKHVQWRFDRNLSQ</sequence>
<keyword evidence="2" id="KW-0812">Transmembrane</keyword>
<gene>
    <name evidence="3" type="ORF">PQ457_12655</name>
</gene>
<proteinExistence type="predicted"/>
<dbReference type="EMBL" id="CP117417">
    <property type="protein sequence ID" value="WCT76769.1"/>
    <property type="molecule type" value="Genomic_DNA"/>
</dbReference>
<evidence type="ECO:0000313" key="3">
    <source>
        <dbReference type="EMBL" id="WCT76769.1"/>
    </source>
</evidence>
<evidence type="ECO:0000313" key="4">
    <source>
        <dbReference type="Proteomes" id="UP001218231"/>
    </source>
</evidence>
<protein>
    <recommendedName>
        <fullName evidence="5">Cell division and transport-associated protein TolA</fullName>
    </recommendedName>
</protein>
<evidence type="ECO:0000256" key="2">
    <source>
        <dbReference type="SAM" id="Phobius"/>
    </source>
</evidence>
<evidence type="ECO:0008006" key="5">
    <source>
        <dbReference type="Google" id="ProtNLM"/>
    </source>
</evidence>
<reference evidence="3 4" key="1">
    <citation type="submission" date="2023-02" db="EMBL/GenBank/DDBJ databases">
        <title>Genome sequence of Novosphingobium humi KACC 19094.</title>
        <authorList>
            <person name="Kim S."/>
            <person name="Heo J."/>
            <person name="Kwon S.-W."/>
        </authorList>
    </citation>
    <scope>NUCLEOTIDE SEQUENCE [LARGE SCALE GENOMIC DNA]</scope>
    <source>
        <strain evidence="3 4">KACC 19094</strain>
    </source>
</reference>
<feature type="compositionally biased region" description="Pro residues" evidence="1">
    <location>
        <begin position="86"/>
        <end position="157"/>
    </location>
</feature>
<name>A0ABY7TXC7_9SPHN</name>
<evidence type="ECO:0000256" key="1">
    <source>
        <dbReference type="SAM" id="MobiDB-lite"/>
    </source>
</evidence>
<feature type="region of interest" description="Disordered" evidence="1">
    <location>
        <begin position="56"/>
        <end position="204"/>
    </location>
</feature>
<accession>A0ABY7TXC7</accession>
<dbReference type="RefSeq" id="WP_273617174.1">
    <property type="nucleotide sequence ID" value="NZ_CP117417.1"/>
</dbReference>